<accession>A0A4V2WMI5</accession>
<dbReference type="OrthoDB" id="8670144at2"/>
<feature type="chain" id="PRO_5020811309" description="Carboxypeptidase regulatory-like domain-containing protein" evidence="1">
    <location>
        <begin position="20"/>
        <end position="307"/>
    </location>
</feature>
<evidence type="ECO:0000313" key="3">
    <source>
        <dbReference type="Proteomes" id="UP000295164"/>
    </source>
</evidence>
<dbReference type="AlphaFoldDB" id="A0A4V2WMI5"/>
<evidence type="ECO:0000313" key="2">
    <source>
        <dbReference type="EMBL" id="TCZ69662.1"/>
    </source>
</evidence>
<reference evidence="2 3" key="1">
    <citation type="submission" date="2019-03" db="EMBL/GenBank/DDBJ databases">
        <authorList>
            <person name="Kim M.K.M."/>
        </authorList>
    </citation>
    <scope>NUCLEOTIDE SEQUENCE [LARGE SCALE GENOMIC DNA]</scope>
    <source>
        <strain evidence="2 3">17J68-15</strain>
    </source>
</reference>
<proteinExistence type="predicted"/>
<evidence type="ECO:0008006" key="4">
    <source>
        <dbReference type="Google" id="ProtNLM"/>
    </source>
</evidence>
<dbReference type="Proteomes" id="UP000295164">
    <property type="component" value="Unassembled WGS sequence"/>
</dbReference>
<feature type="signal peptide" evidence="1">
    <location>
        <begin position="1"/>
        <end position="19"/>
    </location>
</feature>
<organism evidence="2 3">
    <name type="scientific">Flaviaesturariibacter aridisoli</name>
    <dbReference type="NCBI Taxonomy" id="2545761"/>
    <lineage>
        <taxon>Bacteria</taxon>
        <taxon>Pseudomonadati</taxon>
        <taxon>Bacteroidota</taxon>
        <taxon>Chitinophagia</taxon>
        <taxon>Chitinophagales</taxon>
        <taxon>Chitinophagaceae</taxon>
        <taxon>Flaviaestuariibacter</taxon>
    </lineage>
</organism>
<evidence type="ECO:0000256" key="1">
    <source>
        <dbReference type="SAM" id="SignalP"/>
    </source>
</evidence>
<dbReference type="EMBL" id="SKFH01000019">
    <property type="protein sequence ID" value="TCZ69662.1"/>
    <property type="molecule type" value="Genomic_DNA"/>
</dbReference>
<keyword evidence="1" id="KW-0732">Signal</keyword>
<sequence>MLRFSFHLLVACFSPSAFAQLPLRVVDSASGAPLPYATVLCAEARWLRFADSLGRMTVPDSLQGKVFTLTFAGHYPKVLPLTGGGDVALAALPPLSPVLVQSCAATQPLTIGTAAAGELERKIRLRGGIDVDDQDLRWTGPVDGAQMAHWIENPTGKAGWMRSLTFGVHPYFHNKKYLGHANTPVRLRFFARGADGMPGEELGRNDIVVAAAGFGAFPVALEAQRIPLPPEGVFVAFELFDAGPDYWWPVSLPPDASPQAVPEVYGFAFAAHAGGSMYFRNPWMAWTRRSGPACREIALRIEARVCR</sequence>
<keyword evidence="3" id="KW-1185">Reference proteome</keyword>
<protein>
    <recommendedName>
        <fullName evidence="4">Carboxypeptidase regulatory-like domain-containing protein</fullName>
    </recommendedName>
</protein>
<name>A0A4V2WMI5_9BACT</name>
<gene>
    <name evidence="2" type="ORF">E0486_12115</name>
</gene>
<comment type="caution">
    <text evidence="2">The sequence shown here is derived from an EMBL/GenBank/DDBJ whole genome shotgun (WGS) entry which is preliminary data.</text>
</comment>
<dbReference type="RefSeq" id="WP_131852447.1">
    <property type="nucleotide sequence ID" value="NZ_SKFH01000019.1"/>
</dbReference>